<evidence type="ECO:0000313" key="2">
    <source>
        <dbReference type="Proteomes" id="UP000219465"/>
    </source>
</evidence>
<evidence type="ECO:0000313" key="1">
    <source>
        <dbReference type="EMBL" id="SOE18222.1"/>
    </source>
</evidence>
<dbReference type="Proteomes" id="UP000219465">
    <property type="component" value="Unassembled WGS sequence"/>
</dbReference>
<dbReference type="AlphaFoldDB" id="A0A286IDS3"/>
<protein>
    <submittedName>
        <fullName evidence="1">Uncharacterized protein DUF2478</fullName>
    </submittedName>
</protein>
<organism evidence="1 2">
    <name type="scientific">Hoeflea halophila</name>
    <dbReference type="NCBI Taxonomy" id="714899"/>
    <lineage>
        <taxon>Bacteria</taxon>
        <taxon>Pseudomonadati</taxon>
        <taxon>Pseudomonadota</taxon>
        <taxon>Alphaproteobacteria</taxon>
        <taxon>Hyphomicrobiales</taxon>
        <taxon>Rhizobiaceae</taxon>
        <taxon>Hoeflea</taxon>
    </lineage>
</organism>
<dbReference type="EMBL" id="OCPC01000005">
    <property type="protein sequence ID" value="SOE18222.1"/>
    <property type="molecule type" value="Genomic_DNA"/>
</dbReference>
<accession>A0A286IDS3</accession>
<dbReference type="OrthoDB" id="5918880at2"/>
<reference evidence="2" key="1">
    <citation type="submission" date="2017-08" db="EMBL/GenBank/DDBJ databases">
        <authorList>
            <person name="Varghese N."/>
            <person name="Submissions S."/>
        </authorList>
    </citation>
    <scope>NUCLEOTIDE SEQUENCE [LARGE SCALE GENOMIC DNA]</scope>
    <source>
        <strain evidence="2">KCTC 23107</strain>
    </source>
</reference>
<name>A0A286IDS3_9HYPH</name>
<dbReference type="RefSeq" id="WP_097108720.1">
    <property type="nucleotide sequence ID" value="NZ_OCPC01000005.1"/>
</dbReference>
<proteinExistence type="predicted"/>
<dbReference type="Pfam" id="PF10649">
    <property type="entry name" value="DUF2478"/>
    <property type="match status" value="1"/>
</dbReference>
<keyword evidence="2" id="KW-1185">Reference proteome</keyword>
<dbReference type="InterPro" id="IPR018912">
    <property type="entry name" value="DUF2478"/>
</dbReference>
<gene>
    <name evidence="1" type="ORF">SAMN05877838_3142</name>
</gene>
<sequence length="175" mass="18811">MALAFVKTTERGLTDRALSEFANRLQADGFRLASVVQTNSDRPGSHHCDMDVRVLPDGPVIRISQTLGEASRGCRLDPAALERSVALVEAGLETVPDLLILNKFGKHEAGGKGFRPLIAAALARDIPVLLGVNGLNQDAFNEFNCGYGKEITTDADRLSAWFRSVQRMAADGCSA</sequence>